<dbReference type="PANTHER" id="PTHR28158:SF1">
    <property type="entry name" value="SMALL RIBOSOMAL SUBUNIT PROTEIN MS45"/>
    <property type="match status" value="1"/>
</dbReference>
<dbReference type="Pfam" id="PF12298">
    <property type="entry name" value="Bot1p"/>
    <property type="match status" value="1"/>
</dbReference>
<keyword evidence="3" id="KW-1185">Reference proteome</keyword>
<feature type="region of interest" description="Disordered" evidence="1">
    <location>
        <begin position="245"/>
        <end position="318"/>
    </location>
</feature>
<dbReference type="EMBL" id="BQKY01000001">
    <property type="protein sequence ID" value="GJN87280.1"/>
    <property type="molecule type" value="Genomic_DNA"/>
</dbReference>
<evidence type="ECO:0000313" key="2">
    <source>
        <dbReference type="EMBL" id="GJN87280.1"/>
    </source>
</evidence>
<feature type="compositionally biased region" description="Low complexity" evidence="1">
    <location>
        <begin position="258"/>
        <end position="272"/>
    </location>
</feature>
<protein>
    <recommendedName>
        <fullName evidence="4">Eukaryotic mitochondrial regulator protein-domain-containing protein</fullName>
    </recommendedName>
</protein>
<evidence type="ECO:0000256" key="1">
    <source>
        <dbReference type="SAM" id="MobiDB-lite"/>
    </source>
</evidence>
<dbReference type="GO" id="GO:0005763">
    <property type="term" value="C:mitochondrial small ribosomal subunit"/>
    <property type="evidence" value="ECO:0007669"/>
    <property type="project" value="TreeGrafter"/>
</dbReference>
<reference evidence="2 3" key="1">
    <citation type="submission" date="2021-12" db="EMBL/GenBank/DDBJ databases">
        <title>High titer production of polyol ester of fatty acids by Rhodotorula paludigena BS15 towards product separation-free biomass refinery.</title>
        <authorList>
            <person name="Mano J."/>
            <person name="Ono H."/>
            <person name="Tanaka T."/>
            <person name="Naito K."/>
            <person name="Sushida H."/>
            <person name="Ike M."/>
            <person name="Tokuyasu K."/>
            <person name="Kitaoka M."/>
        </authorList>
    </citation>
    <scope>NUCLEOTIDE SEQUENCE [LARGE SCALE GENOMIC DNA]</scope>
    <source>
        <strain evidence="2 3">BS15</strain>
    </source>
</reference>
<proteinExistence type="predicted"/>
<accession>A0AAV5GBZ0</accession>
<dbReference type="InterPro" id="IPR021036">
    <property type="entry name" value="Ribosomal_mS45"/>
</dbReference>
<sequence length="318" mass="33625">MASLAPTLRTAAQRCARHPAARRAFASSSRTLADEQPPSSSTEPVAGSAAAGDAGALDAAQEAQQGAALSTGKPGKGYRAWLNGEGARFRRGVQGRTNWIGDTPFPLNPTFAPLPPLADSIKSKIYNAYVHNILLKDATDSQVVRAVSSKFGVSMDRVRAIIRLKELEKKWKEEGRALQTELLKGMESHLGVRPVGEHWRGIESPEPTKPQLASSRTVFEMVDVESGDSPVFLPLLSRIPLRATPLTEAPSPSPPSSPSSSPTSTTVPASRPGRAATVFTDLSGSKAGAVLEASYDRKKTKRGAPAKKTQGGAGRAEA</sequence>
<feature type="compositionally biased region" description="Low complexity" evidence="1">
    <location>
        <begin position="22"/>
        <end position="31"/>
    </location>
</feature>
<evidence type="ECO:0000313" key="3">
    <source>
        <dbReference type="Proteomes" id="UP001342314"/>
    </source>
</evidence>
<dbReference type="GO" id="GO:0032543">
    <property type="term" value="P:mitochondrial translation"/>
    <property type="evidence" value="ECO:0007669"/>
    <property type="project" value="TreeGrafter"/>
</dbReference>
<feature type="region of interest" description="Disordered" evidence="1">
    <location>
        <begin position="1"/>
        <end position="75"/>
    </location>
</feature>
<dbReference type="Proteomes" id="UP001342314">
    <property type="component" value="Unassembled WGS sequence"/>
</dbReference>
<organism evidence="2 3">
    <name type="scientific">Rhodotorula paludigena</name>
    <dbReference type="NCBI Taxonomy" id="86838"/>
    <lineage>
        <taxon>Eukaryota</taxon>
        <taxon>Fungi</taxon>
        <taxon>Dikarya</taxon>
        <taxon>Basidiomycota</taxon>
        <taxon>Pucciniomycotina</taxon>
        <taxon>Microbotryomycetes</taxon>
        <taxon>Sporidiobolales</taxon>
        <taxon>Sporidiobolaceae</taxon>
        <taxon>Rhodotorula</taxon>
    </lineage>
</organism>
<dbReference type="AlphaFoldDB" id="A0AAV5GBZ0"/>
<dbReference type="GO" id="GO:0003735">
    <property type="term" value="F:structural constituent of ribosome"/>
    <property type="evidence" value="ECO:0007669"/>
    <property type="project" value="TreeGrafter"/>
</dbReference>
<gene>
    <name evidence="2" type="ORF">Rhopal_000228-T1</name>
</gene>
<name>A0AAV5GBZ0_9BASI</name>
<dbReference type="PANTHER" id="PTHR28158">
    <property type="entry name" value="37S RIBOSOMAL PROTEIN S35, MITOCHONDRIAL"/>
    <property type="match status" value="1"/>
</dbReference>
<comment type="caution">
    <text evidence="2">The sequence shown here is derived from an EMBL/GenBank/DDBJ whole genome shotgun (WGS) entry which is preliminary data.</text>
</comment>
<evidence type="ECO:0008006" key="4">
    <source>
        <dbReference type="Google" id="ProtNLM"/>
    </source>
</evidence>
<feature type="compositionally biased region" description="Low complexity" evidence="1">
    <location>
        <begin position="46"/>
        <end position="70"/>
    </location>
</feature>